<evidence type="ECO:0000313" key="2">
    <source>
        <dbReference type="Proteomes" id="UP000887569"/>
    </source>
</evidence>
<dbReference type="Proteomes" id="UP000887569">
    <property type="component" value="Unplaced"/>
</dbReference>
<reference evidence="3" key="1">
    <citation type="submission" date="2022-11" db="UniProtKB">
        <authorList>
            <consortium name="WormBaseParasite"/>
        </authorList>
    </citation>
    <scope>IDENTIFICATION</scope>
</reference>
<keyword evidence="1" id="KW-0812">Transmembrane</keyword>
<evidence type="ECO:0000256" key="1">
    <source>
        <dbReference type="SAM" id="Phobius"/>
    </source>
</evidence>
<keyword evidence="1" id="KW-1133">Transmembrane helix</keyword>
<sequence length="250" mass="28515">MQPRALLLLNATIIMVISISTDYWIITSYLVDRVPKGCRLTNYVQYSTVECANERRILIDQHSNLFRQCNDLTEGIRGNVSRWGLLYADSCTSFLWDRRWRLPSCTPLNDILALSFGILGLLLLPFGLHSSQSREHSTRTSFLLGTSTTSFSCPIFLSLLNIHQINIQRSKSRIDAIVGNWIHAEPGWSLLSGALGSILLAVCAYLYMAVNKRKRFRQRSMRRRRQMQTAIMSTCRQDVALAIRAKMTVI</sequence>
<feature type="transmembrane region" description="Helical" evidence="1">
    <location>
        <begin position="7"/>
        <end position="26"/>
    </location>
</feature>
<keyword evidence="2" id="KW-1185">Reference proteome</keyword>
<organism evidence="2 3">
    <name type="scientific">Parascaris univalens</name>
    <name type="common">Nematode worm</name>
    <dbReference type="NCBI Taxonomy" id="6257"/>
    <lineage>
        <taxon>Eukaryota</taxon>
        <taxon>Metazoa</taxon>
        <taxon>Ecdysozoa</taxon>
        <taxon>Nematoda</taxon>
        <taxon>Chromadorea</taxon>
        <taxon>Rhabditida</taxon>
        <taxon>Spirurina</taxon>
        <taxon>Ascaridomorpha</taxon>
        <taxon>Ascaridoidea</taxon>
        <taxon>Ascarididae</taxon>
        <taxon>Parascaris</taxon>
    </lineage>
</organism>
<accession>A0A915BQI4</accession>
<protein>
    <submittedName>
        <fullName evidence="3">Uncharacterized protein</fullName>
    </submittedName>
</protein>
<feature type="transmembrane region" description="Helical" evidence="1">
    <location>
        <begin position="188"/>
        <end position="210"/>
    </location>
</feature>
<evidence type="ECO:0000313" key="3">
    <source>
        <dbReference type="WBParaSite" id="PgR052_g020_t01"/>
    </source>
</evidence>
<dbReference type="AlphaFoldDB" id="A0A915BQI4"/>
<feature type="transmembrane region" description="Helical" evidence="1">
    <location>
        <begin position="140"/>
        <end position="162"/>
    </location>
</feature>
<name>A0A915BQI4_PARUN</name>
<feature type="transmembrane region" description="Helical" evidence="1">
    <location>
        <begin position="111"/>
        <end position="128"/>
    </location>
</feature>
<proteinExistence type="predicted"/>
<keyword evidence="1" id="KW-0472">Membrane</keyword>
<dbReference type="WBParaSite" id="PgR052_g020_t01">
    <property type="protein sequence ID" value="PgR052_g020_t01"/>
    <property type="gene ID" value="PgR052_g020"/>
</dbReference>
<dbReference type="Gene3D" id="1.20.140.150">
    <property type="match status" value="1"/>
</dbReference>